<comment type="caution">
    <text evidence="1">The sequence shown here is derived from an EMBL/GenBank/DDBJ whole genome shotgun (WGS) entry which is preliminary data.</text>
</comment>
<reference evidence="1" key="1">
    <citation type="submission" date="2023-04" db="EMBL/GenBank/DDBJ databases">
        <title>Draft Genome sequencing of Naganishia species isolated from polar environments using Oxford Nanopore Technology.</title>
        <authorList>
            <person name="Leo P."/>
            <person name="Venkateswaran K."/>
        </authorList>
    </citation>
    <scope>NUCLEOTIDE SEQUENCE</scope>
    <source>
        <strain evidence="1">MNA-CCFEE 5261</strain>
    </source>
</reference>
<evidence type="ECO:0000313" key="2">
    <source>
        <dbReference type="Proteomes" id="UP001241377"/>
    </source>
</evidence>
<sequence>MVGESRTELLQWLNSTLGLTYNRVEQCGTGAAYCQIIDSIYGDVPMGKIKFNASNEYDYRHNLKILQTVFTKHKIAKTVEVERLIKCRLQDNLELLQWMKKFWTENKDINVPYDAPARRRVTSGPSSNIRSRAPLRAPSGPRRVVSAGTSVVPGSVPGSVSGTISGRTTPIYSGHMSQELANKSHELEATLEELKDYKILVTSLQAERNFYFNKLREIEVLCETAKNSDTQTPTSELIAEIQAILYKTEEGFEAEDGDEF</sequence>
<protein>
    <submittedName>
        <fullName evidence="1">Uncharacterized protein</fullName>
    </submittedName>
</protein>
<gene>
    <name evidence="1" type="ORF">QFC19_007553</name>
</gene>
<accession>A0ACC2V8J2</accession>
<dbReference type="Proteomes" id="UP001241377">
    <property type="component" value="Unassembled WGS sequence"/>
</dbReference>
<dbReference type="EMBL" id="JASBWR010000101">
    <property type="protein sequence ID" value="KAJ9095443.1"/>
    <property type="molecule type" value="Genomic_DNA"/>
</dbReference>
<evidence type="ECO:0000313" key="1">
    <source>
        <dbReference type="EMBL" id="KAJ9095443.1"/>
    </source>
</evidence>
<keyword evidence="2" id="KW-1185">Reference proteome</keyword>
<proteinExistence type="predicted"/>
<name>A0ACC2V8J2_9TREE</name>
<organism evidence="1 2">
    <name type="scientific">Naganishia cerealis</name>
    <dbReference type="NCBI Taxonomy" id="610337"/>
    <lineage>
        <taxon>Eukaryota</taxon>
        <taxon>Fungi</taxon>
        <taxon>Dikarya</taxon>
        <taxon>Basidiomycota</taxon>
        <taxon>Agaricomycotina</taxon>
        <taxon>Tremellomycetes</taxon>
        <taxon>Filobasidiales</taxon>
        <taxon>Filobasidiaceae</taxon>
        <taxon>Naganishia</taxon>
    </lineage>
</organism>